<gene>
    <name evidence="2" type="ORF">A3F00_01795</name>
</gene>
<name>A0A1F5KDR4_9BACT</name>
<evidence type="ECO:0000313" key="3">
    <source>
        <dbReference type="Proteomes" id="UP000176527"/>
    </source>
</evidence>
<dbReference type="Gene3D" id="2.120.10.30">
    <property type="entry name" value="TolB, C-terminal domain"/>
    <property type="match status" value="1"/>
</dbReference>
<feature type="domain" description="Pyrroloquinoline quinone-dependent pyranose dehydrogenase beta-propeller" evidence="1">
    <location>
        <begin position="65"/>
        <end position="376"/>
    </location>
</feature>
<dbReference type="PANTHER" id="PTHR19328">
    <property type="entry name" value="HEDGEHOG-INTERACTING PROTEIN"/>
    <property type="match status" value="1"/>
</dbReference>
<dbReference type="Pfam" id="PF22807">
    <property type="entry name" value="TrAA12"/>
    <property type="match status" value="1"/>
</dbReference>
<evidence type="ECO:0000259" key="1">
    <source>
        <dbReference type="Pfam" id="PF22807"/>
    </source>
</evidence>
<dbReference type="EMBL" id="MFDE01000007">
    <property type="protein sequence ID" value="OGE38999.1"/>
    <property type="molecule type" value="Genomic_DNA"/>
</dbReference>
<dbReference type="InterPro" id="IPR011041">
    <property type="entry name" value="Quinoprot_gluc/sorb_DH_b-prop"/>
</dbReference>
<reference evidence="2 3" key="1">
    <citation type="journal article" date="2016" name="Nat. Commun.">
        <title>Thousands of microbial genomes shed light on interconnected biogeochemical processes in an aquifer system.</title>
        <authorList>
            <person name="Anantharaman K."/>
            <person name="Brown C.T."/>
            <person name="Hug L.A."/>
            <person name="Sharon I."/>
            <person name="Castelle C.J."/>
            <person name="Probst A.J."/>
            <person name="Thomas B.C."/>
            <person name="Singh A."/>
            <person name="Wilkins M.J."/>
            <person name="Karaoz U."/>
            <person name="Brodie E.L."/>
            <person name="Williams K.H."/>
            <person name="Hubbard S.S."/>
            <person name="Banfield J.F."/>
        </authorList>
    </citation>
    <scope>NUCLEOTIDE SEQUENCE [LARGE SCALE GENOMIC DNA]</scope>
</reference>
<evidence type="ECO:0000313" key="2">
    <source>
        <dbReference type="EMBL" id="OGE38999.1"/>
    </source>
</evidence>
<comment type="caution">
    <text evidence="2">The sequence shown here is derived from an EMBL/GenBank/DDBJ whole genome shotgun (WGS) entry which is preliminary data.</text>
</comment>
<dbReference type="SUPFAM" id="SSF50952">
    <property type="entry name" value="Soluble quinoprotein glucose dehydrogenase"/>
    <property type="match status" value="1"/>
</dbReference>
<dbReference type="Proteomes" id="UP000176527">
    <property type="component" value="Unassembled WGS sequence"/>
</dbReference>
<protein>
    <recommendedName>
        <fullName evidence="1">Pyrroloquinoline quinone-dependent pyranose dehydrogenase beta-propeller domain-containing protein</fullName>
    </recommendedName>
</protein>
<dbReference type="InterPro" id="IPR011042">
    <property type="entry name" value="6-blade_b-propeller_TolB-like"/>
</dbReference>
<organism evidence="2 3">
    <name type="scientific">Candidatus Daviesbacteria bacterium RIFCSPHIGHO2_12_FULL_37_11</name>
    <dbReference type="NCBI Taxonomy" id="1797777"/>
    <lineage>
        <taxon>Bacteria</taxon>
        <taxon>Candidatus Daviesiibacteriota</taxon>
    </lineage>
</organism>
<dbReference type="InterPro" id="IPR054539">
    <property type="entry name" value="Beta-prop_PDH"/>
</dbReference>
<sequence length="377" mass="41707">MQKLLSITFISILVVITLGFLIKNKIGDIRPAIFPPNQKPAPTEQIQPEITSELNLPIDINSKKITIFAKDLGAPRDIELSPGGTLLVSIPSRGKIVVLPGGESILTGLDNPHGIAFYNDKLFVAEEQRVTRYLWDEEKREAVKEKELFNLPKGGNHFTRTIAFDKNGRMFVSIGSTCNVCFEKNPFFASVIVSDADGSSPRVFAKGLRNSVFIAINPNTQELWGTEMGRDFLGDDLPPDEINILRDGQDYGWPVCYGNKIKDTKFTSGDALKATPCEITKSPVYEIAAHSAPLGLTFHENHLYIAYHGSWNRSTPIGYKVVQFDVSGNSISNEQDFITGFINGSEATGRPVDIIFDKEGNMYVSDDKAGVVYKIKK</sequence>
<accession>A0A1F5KDR4</accession>
<dbReference type="AlphaFoldDB" id="A0A1F5KDR4"/>
<proteinExistence type="predicted"/>
<dbReference type="PANTHER" id="PTHR19328:SF53">
    <property type="entry name" value="MEMBRANE PROTEIN"/>
    <property type="match status" value="1"/>
</dbReference>